<dbReference type="PROSITE" id="PS51034">
    <property type="entry name" value="ZP_2"/>
    <property type="match status" value="1"/>
</dbReference>
<gene>
    <name evidence="3" type="ORF">g.760</name>
</gene>
<dbReference type="SUPFAM" id="SSF49265">
    <property type="entry name" value="Fibronectin type III"/>
    <property type="match status" value="1"/>
</dbReference>
<protein>
    <recommendedName>
        <fullName evidence="2">ZP domain-containing protein</fullName>
    </recommendedName>
</protein>
<dbReference type="InterPro" id="IPR001507">
    <property type="entry name" value="ZP_dom"/>
</dbReference>
<keyword evidence="1" id="KW-0732">Signal</keyword>
<evidence type="ECO:0000313" key="3">
    <source>
        <dbReference type="EMBL" id="JAS55182.1"/>
    </source>
</evidence>
<evidence type="ECO:0000259" key="2">
    <source>
        <dbReference type="PROSITE" id="PS51034"/>
    </source>
</evidence>
<evidence type="ECO:0000256" key="1">
    <source>
        <dbReference type="SAM" id="SignalP"/>
    </source>
</evidence>
<accession>A0A1B6FYB6</accession>
<feature type="chain" id="PRO_5008583151" description="ZP domain-containing protein" evidence="1">
    <location>
        <begin position="27"/>
        <end position="268"/>
    </location>
</feature>
<dbReference type="EMBL" id="GECZ01014587">
    <property type="protein sequence ID" value="JAS55182.1"/>
    <property type="molecule type" value="Transcribed_RNA"/>
</dbReference>
<feature type="non-terminal residue" evidence="3">
    <location>
        <position position="1"/>
    </location>
</feature>
<dbReference type="InterPro" id="IPR036116">
    <property type="entry name" value="FN3_sf"/>
</dbReference>
<name>A0A1B6FYB6_9HEMI</name>
<organism evidence="3">
    <name type="scientific">Cuerna arida</name>
    <dbReference type="NCBI Taxonomy" id="1464854"/>
    <lineage>
        <taxon>Eukaryota</taxon>
        <taxon>Metazoa</taxon>
        <taxon>Ecdysozoa</taxon>
        <taxon>Arthropoda</taxon>
        <taxon>Hexapoda</taxon>
        <taxon>Insecta</taxon>
        <taxon>Pterygota</taxon>
        <taxon>Neoptera</taxon>
        <taxon>Paraneoptera</taxon>
        <taxon>Hemiptera</taxon>
        <taxon>Auchenorrhyncha</taxon>
        <taxon>Membracoidea</taxon>
        <taxon>Cicadellidae</taxon>
        <taxon>Cicadellinae</taxon>
        <taxon>Proconiini</taxon>
        <taxon>Cuerna</taxon>
    </lineage>
</organism>
<feature type="signal peptide" evidence="1">
    <location>
        <begin position="1"/>
        <end position="26"/>
    </location>
</feature>
<sequence length="268" mass="30278">RDPPLQMCWWSTLFLGALLLPILALSNEIYQLRGEADYRFVTLHWQYPSQLAGLHSFQINYCELQAWGPNRCRTKYLEATSGVPYMGDPEFRAYSIIVSGLRMATNYSFEVLPRESRRTRFYMQPFQRWAPDPSARRIVIPTKGFSARASLCLPDMSEVEVATGPYFSGRIGVETANDTPPCIVDGDGASPKDLYTLRIDHKLCGSKVNRTAVETFILVQENLPILTHSTRRFLVLCTFQPETLTVRAGLNLPSTSPDAPTAMDELMD</sequence>
<reference evidence="3" key="1">
    <citation type="submission" date="2015-11" db="EMBL/GenBank/DDBJ databases">
        <title>De novo transcriptome assembly of four potential Pierce s Disease insect vectors from Arizona vineyards.</title>
        <authorList>
            <person name="Tassone E.E."/>
        </authorList>
    </citation>
    <scope>NUCLEOTIDE SEQUENCE</scope>
</reference>
<feature type="domain" description="ZP" evidence="2">
    <location>
        <begin position="151"/>
        <end position="268"/>
    </location>
</feature>
<dbReference type="AlphaFoldDB" id="A0A1B6FYB6"/>
<proteinExistence type="predicted"/>
<feature type="non-terminal residue" evidence="3">
    <location>
        <position position="268"/>
    </location>
</feature>